<dbReference type="Proteomes" id="UP000293874">
    <property type="component" value="Unassembled WGS sequence"/>
</dbReference>
<gene>
    <name evidence="1" type="ORF">EV199_2063</name>
</gene>
<keyword evidence="2" id="KW-1185">Reference proteome</keyword>
<evidence type="ECO:0000313" key="1">
    <source>
        <dbReference type="EMBL" id="RZS76184.1"/>
    </source>
</evidence>
<dbReference type="RefSeq" id="WP_130540498.1">
    <property type="nucleotide sequence ID" value="NZ_CP042431.1"/>
</dbReference>
<dbReference type="AlphaFoldDB" id="A0A4Q7N564"/>
<reference evidence="1 2" key="1">
    <citation type="submission" date="2019-02" db="EMBL/GenBank/DDBJ databases">
        <title>Genomic Encyclopedia of Type Strains, Phase IV (KMG-IV): sequencing the most valuable type-strain genomes for metagenomic binning, comparative biology and taxonomic classification.</title>
        <authorList>
            <person name="Goeker M."/>
        </authorList>
    </citation>
    <scope>NUCLEOTIDE SEQUENCE [LARGE SCALE GENOMIC DNA]</scope>
    <source>
        <strain evidence="1 2">DSM 18116</strain>
    </source>
</reference>
<comment type="caution">
    <text evidence="1">The sequence shown here is derived from an EMBL/GenBank/DDBJ whole genome shotgun (WGS) entry which is preliminary data.</text>
</comment>
<evidence type="ECO:0000313" key="2">
    <source>
        <dbReference type="Proteomes" id="UP000293874"/>
    </source>
</evidence>
<sequence>MNKHTTVKPVKLDFSEEVAIPLKGKLTKEEWKVYFPAPYYKLEAGKAIVVYRNYVEDLVKLKQGGFLKAREQHK</sequence>
<dbReference type="EMBL" id="SGXA01000001">
    <property type="protein sequence ID" value="RZS76184.1"/>
    <property type="molecule type" value="Genomic_DNA"/>
</dbReference>
<proteinExistence type="predicted"/>
<protein>
    <submittedName>
        <fullName evidence="1">Uncharacterized protein</fullName>
    </submittedName>
</protein>
<accession>A0A4Q7N564</accession>
<organism evidence="1 2">
    <name type="scientific">Pseudobacter ginsenosidimutans</name>
    <dbReference type="NCBI Taxonomy" id="661488"/>
    <lineage>
        <taxon>Bacteria</taxon>
        <taxon>Pseudomonadati</taxon>
        <taxon>Bacteroidota</taxon>
        <taxon>Chitinophagia</taxon>
        <taxon>Chitinophagales</taxon>
        <taxon>Chitinophagaceae</taxon>
        <taxon>Pseudobacter</taxon>
    </lineage>
</organism>
<dbReference type="OrthoDB" id="6023725at2"/>
<name>A0A4Q7N564_9BACT</name>